<comment type="subcellular location">
    <subcellularLocation>
        <location evidence="1">Membrane</location>
        <topology evidence="1">Multi-pass membrane protein</topology>
    </subcellularLocation>
</comment>
<dbReference type="PANTHER" id="PTHR48022:SF5">
    <property type="entry name" value="ALPHA-GLUCOSIDES PERMEASE MPH2-RELATED"/>
    <property type="match status" value="1"/>
</dbReference>
<evidence type="ECO:0000256" key="4">
    <source>
        <dbReference type="ARBA" id="ARBA00023136"/>
    </source>
</evidence>
<keyword evidence="2 6" id="KW-0812">Transmembrane</keyword>
<accession>A0A3M7IJF4</accession>
<evidence type="ECO:0000313" key="7">
    <source>
        <dbReference type="EMBL" id="RMZ25532.1"/>
    </source>
</evidence>
<gene>
    <name evidence="7" type="ORF">D0859_10420</name>
</gene>
<protein>
    <recommendedName>
        <fullName evidence="9">Major facilitator superfamily (MFS) profile domain-containing protein</fullName>
    </recommendedName>
</protein>
<dbReference type="SUPFAM" id="SSF103473">
    <property type="entry name" value="MFS general substrate transporter"/>
    <property type="match status" value="1"/>
</dbReference>
<feature type="transmembrane region" description="Helical" evidence="6">
    <location>
        <begin position="331"/>
        <end position="354"/>
    </location>
</feature>
<evidence type="ECO:0008006" key="9">
    <source>
        <dbReference type="Google" id="ProtNLM"/>
    </source>
</evidence>
<keyword evidence="3 6" id="KW-1133">Transmembrane helix</keyword>
<dbReference type="InterPro" id="IPR050360">
    <property type="entry name" value="MFS_Sugar_Transporters"/>
</dbReference>
<name>A0A3M7IJF4_HORWE</name>
<dbReference type="OrthoDB" id="6612291at2759"/>
<dbReference type="InterPro" id="IPR036259">
    <property type="entry name" value="MFS_trans_sf"/>
</dbReference>
<organism evidence="7 8">
    <name type="scientific">Hortaea werneckii</name>
    <name type="common">Black yeast</name>
    <name type="synonym">Cladosporium werneckii</name>
    <dbReference type="NCBI Taxonomy" id="91943"/>
    <lineage>
        <taxon>Eukaryota</taxon>
        <taxon>Fungi</taxon>
        <taxon>Dikarya</taxon>
        <taxon>Ascomycota</taxon>
        <taxon>Pezizomycotina</taxon>
        <taxon>Dothideomycetes</taxon>
        <taxon>Dothideomycetidae</taxon>
        <taxon>Mycosphaerellales</taxon>
        <taxon>Teratosphaeriaceae</taxon>
        <taxon>Hortaea</taxon>
    </lineage>
</organism>
<feature type="transmembrane region" description="Helical" evidence="6">
    <location>
        <begin position="361"/>
        <end position="386"/>
    </location>
</feature>
<dbReference type="Pfam" id="PF00083">
    <property type="entry name" value="Sugar_tr"/>
    <property type="match status" value="1"/>
</dbReference>
<keyword evidence="4 6" id="KW-0472">Membrane</keyword>
<feature type="transmembrane region" description="Helical" evidence="6">
    <location>
        <begin position="292"/>
        <end position="311"/>
    </location>
</feature>
<proteinExistence type="predicted"/>
<comment type="caution">
    <text evidence="7">The sequence shown here is derived from an EMBL/GenBank/DDBJ whole genome shotgun (WGS) entry which is preliminary data.</text>
</comment>
<feature type="region of interest" description="Disordered" evidence="5">
    <location>
        <begin position="478"/>
        <end position="502"/>
    </location>
</feature>
<dbReference type="AlphaFoldDB" id="A0A3M7IJF4"/>
<dbReference type="GO" id="GO:0005351">
    <property type="term" value="F:carbohydrate:proton symporter activity"/>
    <property type="evidence" value="ECO:0007669"/>
    <property type="project" value="TreeGrafter"/>
</dbReference>
<evidence type="ECO:0000256" key="1">
    <source>
        <dbReference type="ARBA" id="ARBA00004141"/>
    </source>
</evidence>
<dbReference type="PANTHER" id="PTHR48022">
    <property type="entry name" value="PLASTIDIC GLUCOSE TRANSPORTER 4"/>
    <property type="match status" value="1"/>
</dbReference>
<evidence type="ECO:0000256" key="5">
    <source>
        <dbReference type="SAM" id="MobiDB-lite"/>
    </source>
</evidence>
<dbReference type="Proteomes" id="UP000281677">
    <property type="component" value="Unassembled WGS sequence"/>
</dbReference>
<reference evidence="7 8" key="1">
    <citation type="journal article" date="2018" name="BMC Genomics">
        <title>Genomic evidence for intraspecific hybridization in a clonal and extremely halotolerant yeast.</title>
        <authorList>
            <person name="Gostincar C."/>
            <person name="Stajich J.E."/>
            <person name="Zupancic J."/>
            <person name="Zalar P."/>
            <person name="Gunde-Cimerman N."/>
        </authorList>
    </citation>
    <scope>NUCLEOTIDE SEQUENCE [LARGE SCALE GENOMIC DNA]</scope>
    <source>
        <strain evidence="7 8">EXF-120</strain>
    </source>
</reference>
<feature type="transmembrane region" description="Helical" evidence="6">
    <location>
        <begin position="210"/>
        <end position="231"/>
    </location>
</feature>
<dbReference type="FunFam" id="1.20.1250.20:FF:000078">
    <property type="entry name" value="MFS maltose transporter, putative"/>
    <property type="match status" value="1"/>
</dbReference>
<sequence>MSTQDASTPGQPSHRRSSIAVEDVAHVPDVGDAITSDAAKATASETSLTLLEGLKTYPKAVGYLYALPAFQRRFGSLQEDGSYGISAAWQSGSSNGPLVGEIFGLFLTGIIAERLGHENTMVGTLAMLTGFIFLIFLCAELAHALGGRGTFQTLTTTYASEVYPVALRPYLTTYVNLCWIIGQFVSSAVLKGVSEETGPLGYKIPYGLQWIWPVPLIIGIALAPESPWWLVRKGRDEDAKKQLLRLTSSQVDFDLDATISMMIYTNELEKEHAAGARYLDCFKGINLRRTEIVTFVWAIQTLCGASSMIGFSTYFFTQAGLDTSHAFSMSLGLYALGAILMSLVLIVIGFMGIANSSSAQWAIAAMMLLFTFIYDATVGPVCYSLVAELASTRLRNKTVVLARNLYNITGLVANILTPHMLNPESWNWGAKAGFFWGGARALCAAWTFFRLPEPKGRTYAELDVLFQAKDSARRFASTDVPALSGSQSGPRNDEKSLHDAEHYEVKLGSEKTAYIQST</sequence>
<dbReference type="VEuPathDB" id="FungiDB:BTJ68_00608"/>
<feature type="compositionally biased region" description="Basic and acidic residues" evidence="5">
    <location>
        <begin position="491"/>
        <end position="502"/>
    </location>
</feature>
<dbReference type="EMBL" id="QWIT01000348">
    <property type="protein sequence ID" value="RMZ25532.1"/>
    <property type="molecule type" value="Genomic_DNA"/>
</dbReference>
<evidence type="ECO:0000256" key="3">
    <source>
        <dbReference type="ARBA" id="ARBA00022989"/>
    </source>
</evidence>
<dbReference type="Gene3D" id="1.20.1250.20">
    <property type="entry name" value="MFS general substrate transporter like domains"/>
    <property type="match status" value="1"/>
</dbReference>
<dbReference type="GO" id="GO:0016020">
    <property type="term" value="C:membrane"/>
    <property type="evidence" value="ECO:0007669"/>
    <property type="project" value="UniProtKB-SubCell"/>
</dbReference>
<feature type="transmembrane region" description="Helical" evidence="6">
    <location>
        <begin position="124"/>
        <end position="145"/>
    </location>
</feature>
<evidence type="ECO:0000256" key="6">
    <source>
        <dbReference type="SAM" id="Phobius"/>
    </source>
</evidence>
<evidence type="ECO:0000313" key="8">
    <source>
        <dbReference type="Proteomes" id="UP000281677"/>
    </source>
</evidence>
<evidence type="ECO:0000256" key="2">
    <source>
        <dbReference type="ARBA" id="ARBA00022692"/>
    </source>
</evidence>
<dbReference type="InterPro" id="IPR005828">
    <property type="entry name" value="MFS_sugar_transport-like"/>
</dbReference>